<feature type="transmembrane region" description="Helical" evidence="7">
    <location>
        <begin position="12"/>
        <end position="34"/>
    </location>
</feature>
<keyword evidence="7" id="KW-0472">Membrane</keyword>
<dbReference type="Gene3D" id="1.10.760.10">
    <property type="entry name" value="Cytochrome c-like domain"/>
    <property type="match status" value="2"/>
</dbReference>
<keyword evidence="5 6" id="KW-0408">Iron</keyword>
<feature type="domain" description="Cytochrome c" evidence="8">
    <location>
        <begin position="180"/>
        <end position="260"/>
    </location>
</feature>
<dbReference type="SUPFAM" id="SSF46626">
    <property type="entry name" value="Cytochrome c"/>
    <property type="match status" value="2"/>
</dbReference>
<evidence type="ECO:0000256" key="2">
    <source>
        <dbReference type="ARBA" id="ARBA00022617"/>
    </source>
</evidence>
<dbReference type="InterPro" id="IPR009056">
    <property type="entry name" value="Cyt_c-like_dom"/>
</dbReference>
<accession>A0ABT2BMU2</accession>
<evidence type="ECO:0000313" key="10">
    <source>
        <dbReference type="Proteomes" id="UP001205861"/>
    </source>
</evidence>
<sequence>MSDLFSTRNPWFTRSVGILVVIAVAAGMVGFVWLPRTHNAGALSLWDAICSAAGAPARFQNAALPGEKAVFPSTVVVSADMMGPGSQQEVGRGATLALACTMCHGTQGTSPAGTPHLAGQQASSIYKQLADFKSGHRPSVIMQPMVANLSDQDMRDLAAYYASQKRDRPIPARISPATPRLVRNGDPMRNIGACSACHSPNVQRPATPNLDGMNADYLRTQLRAFHAGTRANDINRQMRNAAHQLTAQEIDELVRYYASR</sequence>
<evidence type="ECO:0000256" key="5">
    <source>
        <dbReference type="ARBA" id="ARBA00023004"/>
    </source>
</evidence>
<dbReference type="PANTHER" id="PTHR33751">
    <property type="entry name" value="CBB3-TYPE CYTOCHROME C OXIDASE SUBUNIT FIXP"/>
    <property type="match status" value="1"/>
</dbReference>
<dbReference type="PROSITE" id="PS51007">
    <property type="entry name" value="CYTC"/>
    <property type="match status" value="2"/>
</dbReference>
<comment type="caution">
    <text evidence="9">The sequence shown here is derived from an EMBL/GenBank/DDBJ whole genome shotgun (WGS) entry which is preliminary data.</text>
</comment>
<keyword evidence="10" id="KW-1185">Reference proteome</keyword>
<evidence type="ECO:0000256" key="4">
    <source>
        <dbReference type="ARBA" id="ARBA00022982"/>
    </source>
</evidence>
<dbReference type="Proteomes" id="UP001205861">
    <property type="component" value="Unassembled WGS sequence"/>
</dbReference>
<dbReference type="RefSeq" id="WP_258857036.1">
    <property type="nucleotide sequence ID" value="NZ_JANUGV010000003.1"/>
</dbReference>
<evidence type="ECO:0000256" key="6">
    <source>
        <dbReference type="PROSITE-ProRule" id="PRU00433"/>
    </source>
</evidence>
<keyword evidence="7" id="KW-1133">Transmembrane helix</keyword>
<evidence type="ECO:0000259" key="8">
    <source>
        <dbReference type="PROSITE" id="PS51007"/>
    </source>
</evidence>
<evidence type="ECO:0000256" key="1">
    <source>
        <dbReference type="ARBA" id="ARBA00022448"/>
    </source>
</evidence>
<gene>
    <name evidence="9" type="ORF">NX773_14560</name>
</gene>
<keyword evidence="7" id="KW-0812">Transmembrane</keyword>
<name>A0ABT2BMU2_9BURK</name>
<feature type="domain" description="Cytochrome c" evidence="8">
    <location>
        <begin position="88"/>
        <end position="165"/>
    </location>
</feature>
<keyword evidence="4" id="KW-0249">Electron transport</keyword>
<keyword evidence="3 6" id="KW-0479">Metal-binding</keyword>
<dbReference type="InterPro" id="IPR036909">
    <property type="entry name" value="Cyt_c-like_dom_sf"/>
</dbReference>
<proteinExistence type="predicted"/>
<protein>
    <submittedName>
        <fullName evidence="9">Cytochrome c4</fullName>
    </submittedName>
</protein>
<reference evidence="9 10" key="1">
    <citation type="submission" date="2022-08" db="EMBL/GenBank/DDBJ databases">
        <title>Reclassification of Massilia species as members of the genera Telluria, Duganella, Pseudoduganella, Mokoshia gen. nov. and Zemynaea gen. nov. using orthogonal and non-orthogonal genome-based approaches.</title>
        <authorList>
            <person name="Bowman J.P."/>
        </authorList>
    </citation>
    <scope>NUCLEOTIDE SEQUENCE [LARGE SCALE GENOMIC DNA]</scope>
    <source>
        <strain evidence="9 10">JCM 31607</strain>
    </source>
</reference>
<keyword evidence="1" id="KW-0813">Transport</keyword>
<evidence type="ECO:0000256" key="3">
    <source>
        <dbReference type="ARBA" id="ARBA00022723"/>
    </source>
</evidence>
<dbReference type="PANTHER" id="PTHR33751:SF9">
    <property type="entry name" value="CYTOCHROME C4"/>
    <property type="match status" value="1"/>
</dbReference>
<keyword evidence="2 6" id="KW-0349">Heme</keyword>
<evidence type="ECO:0000313" key="9">
    <source>
        <dbReference type="EMBL" id="MCS0609390.1"/>
    </source>
</evidence>
<dbReference type="InterPro" id="IPR050597">
    <property type="entry name" value="Cytochrome_c_Oxidase_Subunit"/>
</dbReference>
<organism evidence="9 10">
    <name type="scientific">Massilia solisilvae</name>
    <dbReference type="NCBI Taxonomy" id="1811225"/>
    <lineage>
        <taxon>Bacteria</taxon>
        <taxon>Pseudomonadati</taxon>
        <taxon>Pseudomonadota</taxon>
        <taxon>Betaproteobacteria</taxon>
        <taxon>Burkholderiales</taxon>
        <taxon>Oxalobacteraceae</taxon>
        <taxon>Telluria group</taxon>
        <taxon>Massilia</taxon>
    </lineage>
</organism>
<dbReference type="EMBL" id="JANUGV010000003">
    <property type="protein sequence ID" value="MCS0609390.1"/>
    <property type="molecule type" value="Genomic_DNA"/>
</dbReference>
<evidence type="ECO:0000256" key="7">
    <source>
        <dbReference type="SAM" id="Phobius"/>
    </source>
</evidence>
<dbReference type="Pfam" id="PF00034">
    <property type="entry name" value="Cytochrom_C"/>
    <property type="match status" value="2"/>
</dbReference>